<proteinExistence type="predicted"/>
<organism evidence="1 2">
    <name type="scientific">Lederbergia ruris</name>
    <dbReference type="NCBI Taxonomy" id="217495"/>
    <lineage>
        <taxon>Bacteria</taxon>
        <taxon>Bacillati</taxon>
        <taxon>Bacillota</taxon>
        <taxon>Bacilli</taxon>
        <taxon>Bacillales</taxon>
        <taxon>Bacillaceae</taxon>
        <taxon>Lederbergia</taxon>
    </lineage>
</organism>
<sequence length="55" mass="6242">MQTKRQDVAIESAARTEAHRMWVRTALRQDGAPLAVHPYGLSLYVAKRALTLFFV</sequence>
<name>A0ABQ4KK07_9BACI</name>
<keyword evidence="2" id="KW-1185">Reference proteome</keyword>
<comment type="caution">
    <text evidence="1">The sequence shown here is derived from an EMBL/GenBank/DDBJ whole genome shotgun (WGS) entry which is preliminary data.</text>
</comment>
<dbReference type="Proteomes" id="UP000679950">
    <property type="component" value="Unassembled WGS sequence"/>
</dbReference>
<evidence type="ECO:0000313" key="1">
    <source>
        <dbReference type="EMBL" id="GIN57688.1"/>
    </source>
</evidence>
<dbReference type="EMBL" id="BORB01000014">
    <property type="protein sequence ID" value="GIN57688.1"/>
    <property type="molecule type" value="Genomic_DNA"/>
</dbReference>
<evidence type="ECO:0000313" key="2">
    <source>
        <dbReference type="Proteomes" id="UP000679950"/>
    </source>
</evidence>
<reference evidence="1 2" key="1">
    <citation type="submission" date="2021-03" db="EMBL/GenBank/DDBJ databases">
        <title>Antimicrobial resistance genes in bacteria isolated from Japanese honey, and their potential for conferring macrolide and lincosamide resistance in the American foulbrood pathogen Paenibacillus larvae.</title>
        <authorList>
            <person name="Okamoto M."/>
            <person name="Kumagai M."/>
            <person name="Kanamori H."/>
            <person name="Takamatsu D."/>
        </authorList>
    </citation>
    <scope>NUCLEOTIDE SEQUENCE [LARGE SCALE GENOMIC DNA]</scope>
    <source>
        <strain evidence="1 2">J8TS2</strain>
    </source>
</reference>
<protein>
    <submittedName>
        <fullName evidence="1">Uncharacterized protein</fullName>
    </submittedName>
</protein>
<gene>
    <name evidence="1" type="ORF">J8TS2_20070</name>
</gene>
<accession>A0ABQ4KK07</accession>